<reference evidence="1" key="1">
    <citation type="submission" date="2018-05" db="EMBL/GenBank/DDBJ databases">
        <authorList>
            <person name="Lanie J.A."/>
            <person name="Ng W.-L."/>
            <person name="Kazmierczak K.M."/>
            <person name="Andrzejewski T.M."/>
            <person name="Davidsen T.M."/>
            <person name="Wayne K.J."/>
            <person name="Tettelin H."/>
            <person name="Glass J.I."/>
            <person name="Rusch D."/>
            <person name="Podicherti R."/>
            <person name="Tsui H.-C.T."/>
            <person name="Winkler M.E."/>
        </authorList>
    </citation>
    <scope>NUCLEOTIDE SEQUENCE</scope>
</reference>
<gene>
    <name evidence="1" type="ORF">METZ01_LOCUS81531</name>
</gene>
<protein>
    <submittedName>
        <fullName evidence="1">Uncharacterized protein</fullName>
    </submittedName>
</protein>
<evidence type="ECO:0000313" key="1">
    <source>
        <dbReference type="EMBL" id="SVA28677.1"/>
    </source>
</evidence>
<dbReference type="AlphaFoldDB" id="A0A381UMW3"/>
<sequence length="79" mass="8626">MKNYIKGLITGMTVSFCVVVFTGAGEKSSTNELLEKIQQDISNIESDVYRMSEKGVECLGAVRCGGGFVDRIVEEVNCQ</sequence>
<organism evidence="1">
    <name type="scientific">marine metagenome</name>
    <dbReference type="NCBI Taxonomy" id="408172"/>
    <lineage>
        <taxon>unclassified sequences</taxon>
        <taxon>metagenomes</taxon>
        <taxon>ecological metagenomes</taxon>
    </lineage>
</organism>
<dbReference type="EMBL" id="UINC01006626">
    <property type="protein sequence ID" value="SVA28677.1"/>
    <property type="molecule type" value="Genomic_DNA"/>
</dbReference>
<name>A0A381UMW3_9ZZZZ</name>
<proteinExistence type="predicted"/>
<accession>A0A381UMW3</accession>